<dbReference type="EC" id="1.2.4.4" evidence="4"/>
<dbReference type="PANTHER" id="PTHR43380:SF1">
    <property type="entry name" value="2-OXOISOVALERATE DEHYDROGENASE SUBUNIT ALPHA, MITOCHONDRIAL"/>
    <property type="match status" value="1"/>
</dbReference>
<evidence type="ECO:0000256" key="4">
    <source>
        <dbReference type="RuleBase" id="RU365014"/>
    </source>
</evidence>
<name>A0ABM8BTE6_9MOLU</name>
<keyword evidence="7" id="KW-1185">Reference proteome</keyword>
<feature type="domain" description="Dehydrogenase E1 component" evidence="5">
    <location>
        <begin position="87"/>
        <end position="346"/>
    </location>
</feature>
<dbReference type="CDD" id="cd02000">
    <property type="entry name" value="TPP_E1_PDC_ADC_BCADC"/>
    <property type="match status" value="1"/>
</dbReference>
<dbReference type="InterPro" id="IPR029061">
    <property type="entry name" value="THDP-binding"/>
</dbReference>
<dbReference type="InterPro" id="IPR050771">
    <property type="entry name" value="Alpha-ketoacid_DH_E1_comp"/>
</dbReference>
<dbReference type="Gene3D" id="3.40.50.970">
    <property type="match status" value="1"/>
</dbReference>
<comment type="cofactor">
    <cofactor evidence="1 4">
        <name>thiamine diphosphate</name>
        <dbReference type="ChEBI" id="CHEBI:58937"/>
    </cofactor>
</comment>
<comment type="similarity">
    <text evidence="4">Belongs to the BCKDHA family.</text>
</comment>
<reference evidence="6 7" key="1">
    <citation type="journal article" date="2022" name="Front. Microbiol.">
        <title>Male-killing mechanisms vary between Spiroplasma species.</title>
        <authorList>
            <person name="Arai H."/>
            <person name="Inoue M."/>
            <person name="Kageyama D."/>
        </authorList>
    </citation>
    <scope>NUCLEOTIDE SEQUENCE [LARGE SCALE GENOMIC DNA]</scope>
    <source>
        <strain evidence="7">sHm</strain>
    </source>
</reference>
<evidence type="ECO:0000256" key="2">
    <source>
        <dbReference type="ARBA" id="ARBA00023002"/>
    </source>
</evidence>
<dbReference type="Proteomes" id="UP001163387">
    <property type="component" value="Chromosome"/>
</dbReference>
<dbReference type="EMBL" id="AP026933">
    <property type="protein sequence ID" value="BDT03132.1"/>
    <property type="molecule type" value="Genomic_DNA"/>
</dbReference>
<evidence type="ECO:0000313" key="6">
    <source>
        <dbReference type="EMBL" id="BDT03132.1"/>
    </source>
</evidence>
<organism evidence="6 7">
    <name type="scientific">Spiroplasma ixodetis</name>
    <dbReference type="NCBI Taxonomy" id="2141"/>
    <lineage>
        <taxon>Bacteria</taxon>
        <taxon>Bacillati</taxon>
        <taxon>Mycoplasmatota</taxon>
        <taxon>Mollicutes</taxon>
        <taxon>Entomoplasmatales</taxon>
        <taxon>Spiroplasmataceae</taxon>
        <taxon>Spiroplasma</taxon>
    </lineage>
</organism>
<keyword evidence="3 4" id="KW-0786">Thiamine pyrophosphate</keyword>
<dbReference type="PANTHER" id="PTHR43380">
    <property type="entry name" value="2-OXOISOVALERATE DEHYDROGENASE SUBUNIT ALPHA, MITOCHONDRIAL"/>
    <property type="match status" value="1"/>
</dbReference>
<dbReference type="SUPFAM" id="SSF52518">
    <property type="entry name" value="Thiamin diphosphate-binding fold (THDP-binding)"/>
    <property type="match status" value="1"/>
</dbReference>
<accession>A0ABM8BTE6</accession>
<dbReference type="Pfam" id="PF00676">
    <property type="entry name" value="E1_dh"/>
    <property type="match status" value="1"/>
</dbReference>
<comment type="function">
    <text evidence="4">The branched-chain alpha-keto dehydrogenase complex catalyzes the overall conversion of alpha-keto acids to acyl-CoA and CO(2). It contains multiple copies of three enzymatic components: branched-chain alpha-keto acid decarboxylase (E1), lipoamide acyltransferase (E2) and lipoamide dehydrogenase (E3).</text>
</comment>
<keyword evidence="6" id="KW-0670">Pyruvate</keyword>
<evidence type="ECO:0000256" key="3">
    <source>
        <dbReference type="ARBA" id="ARBA00023052"/>
    </source>
</evidence>
<dbReference type="RefSeq" id="WP_281749245.1">
    <property type="nucleotide sequence ID" value="NZ_AP026933.1"/>
</dbReference>
<sequence>MWVEKFDNPQKEIFQILNEKGVINPNFVDYLKKFDSKVLLKAYENMCFSRIQEQMQMELNYEKDEKGQVKLVNGIPKVIGKVINFLSSKGQEGVEVAYASCLRPGIDWLVPAYRNNAAWITAGYPVEKVIQYWLGNEMGSQMPKGVNILPVNIPIATQYSHATGIAFAEKYKKDKGIVITTIGDGGTSEGEFSEAINFAAIHKLAVVFFVENNQWSLDTPTAKATMSPTFAQKGTAFGVPNIRVDGNDFFAVYYATQEAIERAKKGNGPSLIEAVTYRQNAHSAFDIKKDYFSAEDYKIEQEWLKKDPIDRIREYLKSIKLWDDNKQAELDKQITKKVNDAITWALKNENVSIDEIFDYTYEKLTPQLIEQKAEAKAFFNEGEKK</sequence>
<keyword evidence="2 4" id="KW-0560">Oxidoreductase</keyword>
<evidence type="ECO:0000259" key="5">
    <source>
        <dbReference type="Pfam" id="PF00676"/>
    </source>
</evidence>
<evidence type="ECO:0000256" key="1">
    <source>
        <dbReference type="ARBA" id="ARBA00001964"/>
    </source>
</evidence>
<gene>
    <name evidence="6" type="ORF">SHM_07780</name>
</gene>
<protein>
    <recommendedName>
        <fullName evidence="4">2-oxoisovalerate dehydrogenase subunit alpha</fullName>
        <ecNumber evidence="4">1.2.4.4</ecNumber>
    </recommendedName>
    <alternativeName>
        <fullName evidence="4">Branched-chain alpha-keto acid dehydrogenase E1 component alpha chain</fullName>
    </alternativeName>
</protein>
<comment type="catalytic activity">
    <reaction evidence="4">
        <text>N(6)-[(R)-lipoyl]-L-lysyl-[protein] + 3-methyl-2-oxobutanoate + H(+) = N(6)-[(R)-S(8)-2-methylpropanoyldihydrolipoyl]-L-lysyl-[protein] + CO2</text>
        <dbReference type="Rhea" id="RHEA:13457"/>
        <dbReference type="Rhea" id="RHEA-COMP:10474"/>
        <dbReference type="Rhea" id="RHEA-COMP:10497"/>
        <dbReference type="ChEBI" id="CHEBI:11851"/>
        <dbReference type="ChEBI" id="CHEBI:15378"/>
        <dbReference type="ChEBI" id="CHEBI:16526"/>
        <dbReference type="ChEBI" id="CHEBI:83099"/>
        <dbReference type="ChEBI" id="CHEBI:83142"/>
        <dbReference type="EC" id="1.2.4.4"/>
    </reaction>
</comment>
<dbReference type="InterPro" id="IPR001017">
    <property type="entry name" value="DH_E1"/>
</dbReference>
<proteinExistence type="inferred from homology"/>
<evidence type="ECO:0000313" key="7">
    <source>
        <dbReference type="Proteomes" id="UP001163387"/>
    </source>
</evidence>